<dbReference type="SUPFAM" id="SSF53300">
    <property type="entry name" value="vWA-like"/>
    <property type="match status" value="1"/>
</dbReference>
<proteinExistence type="predicted"/>
<evidence type="ECO:0000259" key="2">
    <source>
        <dbReference type="PROSITE" id="PS50234"/>
    </source>
</evidence>
<dbReference type="PIRSF" id="PIRSF031715">
    <property type="entry name" value="Cob_chel_CobT"/>
    <property type="match status" value="1"/>
</dbReference>
<dbReference type="CDD" id="cd01454">
    <property type="entry name" value="vWA_norD_type"/>
    <property type="match status" value="1"/>
</dbReference>
<feature type="domain" description="VWFA" evidence="2">
    <location>
        <begin position="377"/>
        <end position="583"/>
    </location>
</feature>
<dbReference type="PANTHER" id="PTHR41248:SF1">
    <property type="entry name" value="NORD PROTEIN"/>
    <property type="match status" value="1"/>
</dbReference>
<dbReference type="InterPro" id="IPR006538">
    <property type="entry name" value="CobT"/>
</dbReference>
<keyword evidence="3" id="KW-0328">Glycosyltransferase</keyword>
<dbReference type="EMBL" id="GU567952">
    <property type="protein sequence ID" value="ADI21375.1"/>
    <property type="molecule type" value="Genomic_DNA"/>
</dbReference>
<feature type="compositionally biased region" description="Acidic residues" evidence="1">
    <location>
        <begin position="209"/>
        <end position="259"/>
    </location>
</feature>
<sequence>MSQKSTEQNVKDVINASSRAISKDKDLSLEVSYLEQVAEPGHNLQKNIESIQLSRGDADRQALLHKYKLLEEPTKSTGISELDFLLRDFEAVRSEILGARDFLGVKQNLRNLFLNNLSHQTIENKQDALKIAVEISLKNKLLKQKNHKLEEVFLKPWKETLSEVESEFKLIEKNLDDKEKFTQQLISLFEKLGFEFDLPEQEEPKSDSEESNENDQDDSSSDQEQDDQPDNDASDVDQDSETEVEDFEIEDGDVEDTDDWVENRSKLEELIALNQNQEYKVFCRDFDEIVDADSLCSSDELKRLRDRLDQLIDPSKSVIAKLANRLQRLLLAQQRRSWEFDKEEGILDSSKLHKIITDPLTPLSFKTEKETSFKDTVLTMLVDSSGSMRGRSMTTAAISADIIGSTLDKCNIKTEILGFTTKHWKGGDSRKLWVECGKPSSPGRLNDLRHIIFKPADLAWRRAKKNLGLMLREGLLKENVDGEALLWASSRLMKRPEQRKILMVISDGAPVDDSTLSTNSTSYLDNHLKQVISEIENRTELELIAIGIGHDVTKYYKKAVTIHRAEELGNVMLEQLTDLFKEK</sequence>
<dbReference type="Pfam" id="PF06213">
    <property type="entry name" value="CobT"/>
    <property type="match status" value="1"/>
</dbReference>
<dbReference type="InterPro" id="IPR036465">
    <property type="entry name" value="vWFA_dom_sf"/>
</dbReference>
<dbReference type="PANTHER" id="PTHR41248">
    <property type="entry name" value="NORD PROTEIN"/>
    <property type="match status" value="1"/>
</dbReference>
<dbReference type="Gene3D" id="3.40.50.410">
    <property type="entry name" value="von Willebrand factor, type A domain"/>
    <property type="match status" value="1"/>
</dbReference>
<feature type="region of interest" description="Disordered" evidence="1">
    <location>
        <begin position="200"/>
        <end position="259"/>
    </location>
</feature>
<evidence type="ECO:0000313" key="3">
    <source>
        <dbReference type="EMBL" id="ADI21375.1"/>
    </source>
</evidence>
<reference evidence="3" key="1">
    <citation type="submission" date="2010-01" db="EMBL/GenBank/DDBJ databases">
        <title>Genome fragments of uncultured bacteria from the North Pacific subtropical Gyre.</title>
        <authorList>
            <person name="Pham V.D."/>
            <person name="Delong E.F."/>
        </authorList>
    </citation>
    <scope>NUCLEOTIDE SEQUENCE</scope>
</reference>
<dbReference type="GO" id="GO:0016757">
    <property type="term" value="F:glycosyltransferase activity"/>
    <property type="evidence" value="ECO:0007669"/>
    <property type="project" value="UniProtKB-KW"/>
</dbReference>
<accession>E7C1Q1</accession>
<dbReference type="GO" id="GO:0009236">
    <property type="term" value="P:cobalamin biosynthetic process"/>
    <property type="evidence" value="ECO:0007669"/>
    <property type="project" value="InterPro"/>
</dbReference>
<dbReference type="InterPro" id="IPR051928">
    <property type="entry name" value="NorD/CobT"/>
</dbReference>
<organism evidence="3">
    <name type="scientific">uncultured gamma proteobacterium HF0010_20H22</name>
    <dbReference type="NCBI Taxonomy" id="723562"/>
    <lineage>
        <taxon>Bacteria</taxon>
        <taxon>Pseudomonadati</taxon>
        <taxon>Pseudomonadota</taxon>
        <taxon>Gammaproteobacteria</taxon>
        <taxon>environmental samples</taxon>
    </lineage>
</organism>
<keyword evidence="3" id="KW-0808">Transferase</keyword>
<dbReference type="PROSITE" id="PS50234">
    <property type="entry name" value="VWFA"/>
    <property type="match status" value="1"/>
</dbReference>
<dbReference type="Pfam" id="PF11775">
    <property type="entry name" value="CobT_C"/>
    <property type="match status" value="1"/>
</dbReference>
<protein>
    <submittedName>
        <fullName evidence="3">Cobalamin biosynthesis protein CobT (Nicotinate-mononucleotide:5, 6-dimethylbenzimidazole phosphoribosyltransferase)</fullName>
    </submittedName>
</protein>
<dbReference type="InterPro" id="IPR002035">
    <property type="entry name" value="VWF_A"/>
</dbReference>
<dbReference type="AlphaFoldDB" id="E7C1Q1"/>
<evidence type="ECO:0000256" key="1">
    <source>
        <dbReference type="SAM" id="MobiDB-lite"/>
    </source>
</evidence>
<name>E7C1Q1_9GAMM</name>
<dbReference type="InterPro" id="IPR025861">
    <property type="entry name" value="CobT_VWA_dom"/>
</dbReference>